<dbReference type="InterPro" id="IPR010093">
    <property type="entry name" value="SinI_DNA-bd"/>
</dbReference>
<dbReference type="RefSeq" id="WP_153712559.1">
    <property type="nucleotide sequence ID" value="NZ_CP045871.1"/>
</dbReference>
<dbReference type="AlphaFoldDB" id="A0A5Q2QDG4"/>
<name>A0A5Q2QDG4_9GAMM</name>
<proteinExistence type="predicted"/>
<dbReference type="SUPFAM" id="SSF46955">
    <property type="entry name" value="Putative DNA-binding domain"/>
    <property type="match status" value="1"/>
</dbReference>
<dbReference type="GO" id="GO:0003677">
    <property type="term" value="F:DNA binding"/>
    <property type="evidence" value="ECO:0007669"/>
    <property type="project" value="InterPro"/>
</dbReference>
<accession>A0A5Q2QDG4</accession>
<evidence type="ECO:0000313" key="2">
    <source>
        <dbReference type="EMBL" id="QGG79055.1"/>
    </source>
</evidence>
<sequence length="154" mass="17446">MAQRSNDFFIDRMPTQLEVSNAEQLRTIMASLVSDQQPARLQVALEKDQTAEITLMPAIANTFLQVLRLISRGKSFKLMPVDAELTTQQAADHLNVSRPFLVKLLESGQIAFTRTGRHRRVRADDLFAFKVRRDQQRANALSDMAQLDADNGYI</sequence>
<dbReference type="OrthoDB" id="26212at2"/>
<protein>
    <submittedName>
        <fullName evidence="2">Helix-turn-helix domain-containing protein</fullName>
    </submittedName>
</protein>
<reference evidence="2 3" key="1">
    <citation type="submission" date="2019-11" db="EMBL/GenBank/DDBJ databases">
        <authorList>
            <person name="Khan S.A."/>
            <person name="Jeon C.O."/>
            <person name="Chun B.H."/>
        </authorList>
    </citation>
    <scope>NUCLEOTIDE SEQUENCE [LARGE SCALE GENOMIC DNA]</scope>
    <source>
        <strain evidence="2 3">IMCC 1097</strain>
    </source>
</reference>
<evidence type="ECO:0000313" key="3">
    <source>
        <dbReference type="Proteomes" id="UP000388235"/>
    </source>
</evidence>
<organism evidence="2 3">
    <name type="scientific">Litorivicinus lipolyticus</name>
    <dbReference type="NCBI Taxonomy" id="418701"/>
    <lineage>
        <taxon>Bacteria</taxon>
        <taxon>Pseudomonadati</taxon>
        <taxon>Pseudomonadota</taxon>
        <taxon>Gammaproteobacteria</taxon>
        <taxon>Oceanospirillales</taxon>
        <taxon>Litorivicinaceae</taxon>
        <taxon>Litorivicinus</taxon>
    </lineage>
</organism>
<gene>
    <name evidence="2" type="ORF">GH975_00175</name>
</gene>
<dbReference type="Pfam" id="PF12728">
    <property type="entry name" value="HTH_17"/>
    <property type="match status" value="1"/>
</dbReference>
<dbReference type="InterPro" id="IPR009061">
    <property type="entry name" value="DNA-bd_dom_put_sf"/>
</dbReference>
<feature type="domain" description="Helix-turn-helix" evidence="1">
    <location>
        <begin position="85"/>
        <end position="129"/>
    </location>
</feature>
<dbReference type="EMBL" id="CP045871">
    <property type="protein sequence ID" value="QGG79055.1"/>
    <property type="molecule type" value="Genomic_DNA"/>
</dbReference>
<dbReference type="KEGG" id="llp:GH975_00175"/>
<dbReference type="NCBIfam" id="TIGR01764">
    <property type="entry name" value="excise"/>
    <property type="match status" value="1"/>
</dbReference>
<keyword evidence="3" id="KW-1185">Reference proteome</keyword>
<dbReference type="Proteomes" id="UP000388235">
    <property type="component" value="Chromosome"/>
</dbReference>
<evidence type="ECO:0000259" key="1">
    <source>
        <dbReference type="Pfam" id="PF12728"/>
    </source>
</evidence>
<dbReference type="InterPro" id="IPR041657">
    <property type="entry name" value="HTH_17"/>
</dbReference>